<protein>
    <submittedName>
        <fullName evidence="1">Uncharacterized protein</fullName>
    </submittedName>
</protein>
<dbReference type="Proteomes" id="UP000018144">
    <property type="component" value="Unassembled WGS sequence"/>
</dbReference>
<reference evidence="1 2" key="1">
    <citation type="journal article" date="2013" name="PLoS Genet.">
        <title>The genome and development-dependent transcriptomes of Pyronema confluens: a window into fungal evolution.</title>
        <authorList>
            <person name="Traeger S."/>
            <person name="Altegoer F."/>
            <person name="Freitag M."/>
            <person name="Gabaldon T."/>
            <person name="Kempken F."/>
            <person name="Kumar A."/>
            <person name="Marcet-Houben M."/>
            <person name="Poggeler S."/>
            <person name="Stajich J.E."/>
            <person name="Nowrousian M."/>
        </authorList>
    </citation>
    <scope>NUCLEOTIDE SEQUENCE [LARGE SCALE GENOMIC DNA]</scope>
    <source>
        <strain evidence="2">CBS 100304</strain>
        <tissue evidence="1">Vegetative mycelium</tissue>
    </source>
</reference>
<dbReference type="AlphaFoldDB" id="U4KVE2"/>
<proteinExistence type="predicted"/>
<evidence type="ECO:0000313" key="2">
    <source>
        <dbReference type="Proteomes" id="UP000018144"/>
    </source>
</evidence>
<gene>
    <name evidence="1" type="ORF">PCON_04819</name>
</gene>
<keyword evidence="2" id="KW-1185">Reference proteome</keyword>
<evidence type="ECO:0000313" key="1">
    <source>
        <dbReference type="EMBL" id="CCX05232.1"/>
    </source>
</evidence>
<accession>U4KVE2</accession>
<dbReference type="EMBL" id="HF935238">
    <property type="protein sequence ID" value="CCX05232.1"/>
    <property type="molecule type" value="Genomic_DNA"/>
</dbReference>
<sequence>MVLINYELDLWRFIETFPVTIAYTIESDHTIDDVKTVSLPAYHGMWKLCVSYRQPLMTHPFSYFQSLVSASKPIPLKLPEGFFTKQPSAVIVTDRTITAHTREWFRKTTQSTTTSELYQKNQSLSMLLSPSPAFFRFEAIKGTCHSRTRHAPVAAVRHREMTACCLLSS</sequence>
<organism evidence="1 2">
    <name type="scientific">Pyronema omphalodes (strain CBS 100304)</name>
    <name type="common">Pyronema confluens</name>
    <dbReference type="NCBI Taxonomy" id="1076935"/>
    <lineage>
        <taxon>Eukaryota</taxon>
        <taxon>Fungi</taxon>
        <taxon>Dikarya</taxon>
        <taxon>Ascomycota</taxon>
        <taxon>Pezizomycotina</taxon>
        <taxon>Pezizomycetes</taxon>
        <taxon>Pezizales</taxon>
        <taxon>Pyronemataceae</taxon>
        <taxon>Pyronema</taxon>
    </lineage>
</organism>
<name>U4KVE2_PYROM</name>